<keyword evidence="2" id="KW-1185">Reference proteome</keyword>
<protein>
    <submittedName>
        <fullName evidence="1">Bacteriophage abortive infection AbiH family protein</fullName>
    </submittedName>
</protein>
<name>A0ACD4A187_9BACI</name>
<proteinExistence type="predicted"/>
<organism evidence="1 2">
    <name type="scientific">Bacillus rugosus</name>
    <dbReference type="NCBI Taxonomy" id="2715209"/>
    <lineage>
        <taxon>Bacteria</taxon>
        <taxon>Bacillati</taxon>
        <taxon>Bacillota</taxon>
        <taxon>Bacilli</taxon>
        <taxon>Bacillales</taxon>
        <taxon>Bacillaceae</taxon>
        <taxon>Bacillus</taxon>
    </lineage>
</organism>
<gene>
    <name evidence="1" type="ORF">M0696_04530</name>
</gene>
<reference evidence="1" key="1">
    <citation type="submission" date="2022-04" db="EMBL/GenBank/DDBJ databases">
        <title>Complete genome of Bacillus.</title>
        <authorList>
            <person name="Kong X."/>
            <person name="Hou M."/>
        </authorList>
    </citation>
    <scope>NUCLEOTIDE SEQUENCE</scope>
    <source>
        <strain evidence="1">A78.1</strain>
    </source>
</reference>
<sequence length="323" mass="37901">MLVRGERNDKLSNLFIIGNGFDLDHDLETSYDDFRSYLLLNYPEINMYDSIVPNEILMPDGGVEYDDKEVLSMLFFLINEAEQSEEKWSDIESSLGALDYSLVFDSFDDILDKDGDKDMWKMVYRNEDLAAQLVIPTTKIKNYFSEWIDSLKLNTVPPKKDFEKIIGEEDLFLTFNYTDTLEVLYNVDEDSICHIHGLQNEEIFFGHGNLKDRTDDHMKDHVGSQDSLSEIDVQLRKDTKRAIELSIDFFEELRVANISKIYSYGFSFNKVDAVYFKEICDRINTENITWYFNDFDEENIVNYSSYLRDCGFKGNFETFHIEK</sequence>
<accession>A0ACD4A187</accession>
<dbReference type="EMBL" id="CP096590">
    <property type="protein sequence ID" value="UPV79997.1"/>
    <property type="molecule type" value="Genomic_DNA"/>
</dbReference>
<dbReference type="Proteomes" id="UP000830837">
    <property type="component" value="Chromosome"/>
</dbReference>
<evidence type="ECO:0000313" key="2">
    <source>
        <dbReference type="Proteomes" id="UP000830837"/>
    </source>
</evidence>
<evidence type="ECO:0000313" key="1">
    <source>
        <dbReference type="EMBL" id="UPV79997.1"/>
    </source>
</evidence>